<dbReference type="PANTHER" id="PTHR30146">
    <property type="entry name" value="LACI-RELATED TRANSCRIPTIONAL REPRESSOR"/>
    <property type="match status" value="1"/>
</dbReference>
<dbReference type="InterPro" id="IPR000843">
    <property type="entry name" value="HTH_LacI"/>
</dbReference>
<dbReference type="AlphaFoldDB" id="A0A4R1QQA4"/>
<protein>
    <submittedName>
        <fullName evidence="6">LacI family transcriptional regulator</fullName>
    </submittedName>
</protein>
<dbReference type="EMBL" id="SLUO01000013">
    <property type="protein sequence ID" value="TCL55999.1"/>
    <property type="molecule type" value="Genomic_DNA"/>
</dbReference>
<dbReference type="CDD" id="cd06267">
    <property type="entry name" value="PBP1_LacI_sugar_binding-like"/>
    <property type="match status" value="1"/>
</dbReference>
<keyword evidence="2" id="KW-0238">DNA-binding</keyword>
<dbReference type="CDD" id="cd00093">
    <property type="entry name" value="HTH_XRE"/>
    <property type="match status" value="1"/>
</dbReference>
<feature type="domain" description="HTH cro/C1-type" evidence="5">
    <location>
        <begin position="2"/>
        <end position="47"/>
    </location>
</feature>
<dbReference type="Proteomes" id="UP000295718">
    <property type="component" value="Unassembled WGS sequence"/>
</dbReference>
<dbReference type="SUPFAM" id="SSF47413">
    <property type="entry name" value="lambda repressor-like DNA-binding domains"/>
    <property type="match status" value="1"/>
</dbReference>
<evidence type="ECO:0000256" key="2">
    <source>
        <dbReference type="ARBA" id="ARBA00023125"/>
    </source>
</evidence>
<dbReference type="SUPFAM" id="SSF53822">
    <property type="entry name" value="Periplasmic binding protein-like I"/>
    <property type="match status" value="1"/>
</dbReference>
<dbReference type="Pfam" id="PF00356">
    <property type="entry name" value="LacI"/>
    <property type="match status" value="1"/>
</dbReference>
<name>A0A4R1QQA4_9FIRM</name>
<dbReference type="Gene3D" id="3.40.50.2300">
    <property type="match status" value="2"/>
</dbReference>
<dbReference type="InterPro" id="IPR010982">
    <property type="entry name" value="Lambda_DNA-bd_dom_sf"/>
</dbReference>
<feature type="domain" description="HTH lacI-type" evidence="4">
    <location>
        <begin position="2"/>
        <end position="57"/>
    </location>
</feature>
<dbReference type="GO" id="GO:0000976">
    <property type="term" value="F:transcription cis-regulatory region binding"/>
    <property type="evidence" value="ECO:0007669"/>
    <property type="project" value="TreeGrafter"/>
</dbReference>
<evidence type="ECO:0000313" key="7">
    <source>
        <dbReference type="Proteomes" id="UP000295718"/>
    </source>
</evidence>
<dbReference type="RefSeq" id="WP_031389478.1">
    <property type="nucleotide sequence ID" value="NZ_JPNB01000001.1"/>
</dbReference>
<evidence type="ECO:0000313" key="6">
    <source>
        <dbReference type="EMBL" id="TCL55999.1"/>
    </source>
</evidence>
<proteinExistence type="predicted"/>
<dbReference type="SMART" id="SM00354">
    <property type="entry name" value="HTH_LACI"/>
    <property type="match status" value="1"/>
</dbReference>
<gene>
    <name evidence="6" type="ORF">EDD76_113137</name>
</gene>
<dbReference type="OrthoDB" id="9796186at2"/>
<evidence type="ECO:0000259" key="5">
    <source>
        <dbReference type="PROSITE" id="PS50943"/>
    </source>
</evidence>
<reference evidence="6 7" key="1">
    <citation type="submission" date="2019-03" db="EMBL/GenBank/DDBJ databases">
        <title>Genomic Encyclopedia of Type Strains, Phase IV (KMG-IV): sequencing the most valuable type-strain genomes for metagenomic binning, comparative biology and taxonomic classification.</title>
        <authorList>
            <person name="Goeker M."/>
        </authorList>
    </citation>
    <scope>NUCLEOTIDE SEQUENCE [LARGE SCALE GENOMIC DNA]</scope>
    <source>
        <strain evidence="6 7">DSM 100556</strain>
    </source>
</reference>
<dbReference type="Pfam" id="PF13377">
    <property type="entry name" value="Peripla_BP_3"/>
    <property type="match status" value="1"/>
</dbReference>
<dbReference type="Gene3D" id="1.10.260.40">
    <property type="entry name" value="lambda repressor-like DNA-binding domains"/>
    <property type="match status" value="1"/>
</dbReference>
<dbReference type="InterPro" id="IPR046335">
    <property type="entry name" value="LacI/GalR-like_sensor"/>
</dbReference>
<keyword evidence="1" id="KW-0805">Transcription regulation</keyword>
<evidence type="ECO:0000256" key="1">
    <source>
        <dbReference type="ARBA" id="ARBA00023015"/>
    </source>
</evidence>
<comment type="caution">
    <text evidence="6">The sequence shown here is derived from an EMBL/GenBank/DDBJ whole genome shotgun (WGS) entry which is preliminary data.</text>
</comment>
<evidence type="ECO:0000256" key="3">
    <source>
        <dbReference type="ARBA" id="ARBA00023163"/>
    </source>
</evidence>
<dbReference type="PANTHER" id="PTHR30146:SF24">
    <property type="entry name" value="XYLOSE OPERON REGULATORY PROTEIN"/>
    <property type="match status" value="1"/>
</dbReference>
<dbReference type="InterPro" id="IPR028082">
    <property type="entry name" value="Peripla_BP_I"/>
</dbReference>
<dbReference type="STRING" id="1469948.GCA_000732725_00722"/>
<dbReference type="GO" id="GO:0003700">
    <property type="term" value="F:DNA-binding transcription factor activity"/>
    <property type="evidence" value="ECO:0007669"/>
    <property type="project" value="TreeGrafter"/>
</dbReference>
<sequence>MITIKEMAQMLDISTTTVSNVIHGKTGEVSSATIEKVRRLIEEYDYVPNINARNLARNESGIIGLAMKTNRDKYENFIKDPFAGELTGAVESCVRAKGYFIMLYISDDISEIINSVASWNVDGLILFGIAKEDGILLKKRVKKPMVFVDCYIEDSIFEYVNVGIEDRKGCYEITKHLISKGHKKIAYLADNCEGGDYERFKGFKDAITEAGISYDEEDFIMLRPNGADLSLLLADVHRRVKSYTAFVCASDYYAVHIINYLKDHGVSIPEDISIVGFDDNEYSRMVRPALTTVHQDISQKGGIAVEKLFQMIHEEDYGENYTRLPVYVVERDSVKEV</sequence>
<dbReference type="InterPro" id="IPR001387">
    <property type="entry name" value="Cro/C1-type_HTH"/>
</dbReference>
<dbReference type="PROSITE" id="PS50932">
    <property type="entry name" value="HTH_LACI_2"/>
    <property type="match status" value="1"/>
</dbReference>
<dbReference type="PROSITE" id="PS50943">
    <property type="entry name" value="HTH_CROC1"/>
    <property type="match status" value="1"/>
</dbReference>
<evidence type="ECO:0000259" key="4">
    <source>
        <dbReference type="PROSITE" id="PS50932"/>
    </source>
</evidence>
<accession>A0A4R1QQA4</accession>
<organism evidence="6 7">
    <name type="scientific">Kineothrix alysoides</name>
    <dbReference type="NCBI Taxonomy" id="1469948"/>
    <lineage>
        <taxon>Bacteria</taxon>
        <taxon>Bacillati</taxon>
        <taxon>Bacillota</taxon>
        <taxon>Clostridia</taxon>
        <taxon>Lachnospirales</taxon>
        <taxon>Lachnospiraceae</taxon>
        <taxon>Kineothrix</taxon>
    </lineage>
</organism>
<keyword evidence="7" id="KW-1185">Reference proteome</keyword>
<keyword evidence="3" id="KW-0804">Transcription</keyword>